<evidence type="ECO:0000313" key="2">
    <source>
        <dbReference type="EMBL" id="CCB48152.1"/>
    </source>
</evidence>
<gene>
    <name evidence="2" type="ordered locus">VIT_10s0116g00070</name>
</gene>
<keyword evidence="3" id="KW-1185">Reference proteome</keyword>
<feature type="compositionally biased region" description="Basic and acidic residues" evidence="1">
    <location>
        <begin position="24"/>
        <end position="58"/>
    </location>
</feature>
<evidence type="ECO:0000256" key="1">
    <source>
        <dbReference type="SAM" id="MobiDB-lite"/>
    </source>
</evidence>
<feature type="region of interest" description="Disordered" evidence="1">
    <location>
        <begin position="1"/>
        <end position="58"/>
    </location>
</feature>
<reference evidence="3" key="1">
    <citation type="journal article" date="2007" name="Nature">
        <title>The grapevine genome sequence suggests ancestral hexaploidization in major angiosperm phyla.</title>
        <authorList>
            <consortium name="The French-Italian Public Consortium for Grapevine Genome Characterization."/>
            <person name="Jaillon O."/>
            <person name="Aury J.-M."/>
            <person name="Noel B."/>
            <person name="Policriti A."/>
            <person name="Clepet C."/>
            <person name="Casagrande A."/>
            <person name="Choisne N."/>
            <person name="Aubourg S."/>
            <person name="Vitulo N."/>
            <person name="Jubin C."/>
            <person name="Vezzi A."/>
            <person name="Legeai F."/>
            <person name="Hugueney P."/>
            <person name="Dasilva C."/>
            <person name="Horner D."/>
            <person name="Mica E."/>
            <person name="Jublot D."/>
            <person name="Poulain J."/>
            <person name="Bruyere C."/>
            <person name="Billault A."/>
            <person name="Segurens B."/>
            <person name="Gouyvenoux M."/>
            <person name="Ugarte E."/>
            <person name="Cattonaro F."/>
            <person name="Anthouard V."/>
            <person name="Vico V."/>
            <person name="Del Fabbro C."/>
            <person name="Alaux M."/>
            <person name="Di Gaspero G."/>
            <person name="Dumas V."/>
            <person name="Felice N."/>
            <person name="Paillard S."/>
            <person name="Juman I."/>
            <person name="Moroldo M."/>
            <person name="Scalabrin S."/>
            <person name="Canaguier A."/>
            <person name="Le Clainche I."/>
            <person name="Malacrida G."/>
            <person name="Durand E."/>
            <person name="Pesole G."/>
            <person name="Laucou V."/>
            <person name="Chatelet P."/>
            <person name="Merdinoglu D."/>
            <person name="Delledonne M."/>
            <person name="Pezzotti M."/>
            <person name="Lecharny A."/>
            <person name="Scarpelli C."/>
            <person name="Artiguenave F."/>
            <person name="Pe M.E."/>
            <person name="Valle G."/>
            <person name="Morgante M."/>
            <person name="Caboche M."/>
            <person name="Adam-Blondon A.-F."/>
            <person name="Weissenbach J."/>
            <person name="Quetier F."/>
            <person name="Wincker P."/>
        </authorList>
    </citation>
    <scope>NUCLEOTIDE SEQUENCE [LARGE SCALE GENOMIC DNA]</scope>
    <source>
        <strain evidence="3">cv. Pinot noir / PN40024</strain>
    </source>
</reference>
<dbReference type="InParanoid" id="F6H7I2"/>
<dbReference type="EMBL" id="FN595248">
    <property type="protein sequence ID" value="CCB48152.1"/>
    <property type="molecule type" value="Genomic_DNA"/>
</dbReference>
<dbReference type="PaxDb" id="29760-VIT_10s0116g00070.t01"/>
<sequence>MKKKCRTNSQDKSVEKVNMQNNEGEGKASGDIEPEKVAGMEKEGTEKSGEEETDNKTAEINEWANIGKERKETPPLNLCIVHLESNTGREDCILYNKLVRMSNI</sequence>
<accession>F6H7I2</accession>
<evidence type="ECO:0000313" key="3">
    <source>
        <dbReference type="Proteomes" id="UP000009183"/>
    </source>
</evidence>
<proteinExistence type="predicted"/>
<dbReference type="HOGENOM" id="CLU_2255104_0_0_1"/>
<protein>
    <submittedName>
        <fullName evidence="2">Uncharacterized protein</fullName>
    </submittedName>
</protein>
<dbReference type="AlphaFoldDB" id="F6H7I2"/>
<name>F6H7I2_VITVI</name>
<organism evidence="2 3">
    <name type="scientific">Vitis vinifera</name>
    <name type="common">Grape</name>
    <dbReference type="NCBI Taxonomy" id="29760"/>
    <lineage>
        <taxon>Eukaryota</taxon>
        <taxon>Viridiplantae</taxon>
        <taxon>Streptophyta</taxon>
        <taxon>Embryophyta</taxon>
        <taxon>Tracheophyta</taxon>
        <taxon>Spermatophyta</taxon>
        <taxon>Magnoliopsida</taxon>
        <taxon>eudicotyledons</taxon>
        <taxon>Gunneridae</taxon>
        <taxon>Pentapetalae</taxon>
        <taxon>rosids</taxon>
        <taxon>Vitales</taxon>
        <taxon>Vitaceae</taxon>
        <taxon>Viteae</taxon>
        <taxon>Vitis</taxon>
    </lineage>
</organism>
<dbReference type="Proteomes" id="UP000009183">
    <property type="component" value="Chromosome 10"/>
</dbReference>